<proteinExistence type="predicted"/>
<dbReference type="SUPFAM" id="SSF63380">
    <property type="entry name" value="Riboflavin synthase domain-like"/>
    <property type="match status" value="1"/>
</dbReference>
<dbReference type="EMBL" id="FOTF01000014">
    <property type="protein sequence ID" value="SFL33952.1"/>
    <property type="molecule type" value="Genomic_DNA"/>
</dbReference>
<evidence type="ECO:0000313" key="2">
    <source>
        <dbReference type="EMBL" id="SFL33952.1"/>
    </source>
</evidence>
<keyword evidence="3" id="KW-1185">Reference proteome</keyword>
<evidence type="ECO:0000313" key="3">
    <source>
        <dbReference type="Proteomes" id="UP000199550"/>
    </source>
</evidence>
<accession>A0A1I4GV33</accession>
<gene>
    <name evidence="2" type="ORF">SAMN04488004_114101</name>
</gene>
<dbReference type="STRING" id="195913.SAMN04488004_114101"/>
<feature type="region of interest" description="Disordered" evidence="1">
    <location>
        <begin position="125"/>
        <end position="144"/>
    </location>
</feature>
<reference evidence="2 3" key="1">
    <citation type="submission" date="2016-10" db="EMBL/GenBank/DDBJ databases">
        <authorList>
            <person name="de Groot N.N."/>
        </authorList>
    </citation>
    <scope>NUCLEOTIDE SEQUENCE [LARGE SCALE GENOMIC DNA]</scope>
    <source>
        <strain evidence="2 3">DSM 16199</strain>
    </source>
</reference>
<feature type="compositionally biased region" description="Basic residues" evidence="1">
    <location>
        <begin position="87"/>
        <end position="101"/>
    </location>
</feature>
<dbReference type="InterPro" id="IPR017938">
    <property type="entry name" value="Riboflavin_synthase-like_b-brl"/>
</dbReference>
<protein>
    <submittedName>
        <fullName evidence="2">Uncharacterized protein</fullName>
    </submittedName>
</protein>
<name>A0A1I4GV33_9RHOB</name>
<feature type="region of interest" description="Disordered" evidence="1">
    <location>
        <begin position="87"/>
        <end position="109"/>
    </location>
</feature>
<dbReference type="AlphaFoldDB" id="A0A1I4GV33"/>
<sequence length="144" mass="16092">MTHTLTLTAIAPVTHDTWHLTFDHPAGFQFEPGQATHWALESDSKLTAPSQSLARCRVTRLMCAMRIQASALAMDFSQSFDRRRHRFSQAKVRSTTHRRGSTSKPSAVSERLTIWTVHRPRAFSASRSLGPAYPPSANTCRNDG</sequence>
<evidence type="ECO:0000256" key="1">
    <source>
        <dbReference type="SAM" id="MobiDB-lite"/>
    </source>
</evidence>
<dbReference type="Proteomes" id="UP000199550">
    <property type="component" value="Unassembled WGS sequence"/>
</dbReference>
<organism evidence="2 3">
    <name type="scientific">Loktanella salsilacus</name>
    <dbReference type="NCBI Taxonomy" id="195913"/>
    <lineage>
        <taxon>Bacteria</taxon>
        <taxon>Pseudomonadati</taxon>
        <taxon>Pseudomonadota</taxon>
        <taxon>Alphaproteobacteria</taxon>
        <taxon>Rhodobacterales</taxon>
        <taxon>Roseobacteraceae</taxon>
        <taxon>Loktanella</taxon>
    </lineage>
</organism>
<dbReference type="Gene3D" id="2.40.30.10">
    <property type="entry name" value="Translation factors"/>
    <property type="match status" value="1"/>
</dbReference>